<dbReference type="Proteomes" id="UP001596143">
    <property type="component" value="Unassembled WGS sequence"/>
</dbReference>
<evidence type="ECO:0000313" key="1">
    <source>
        <dbReference type="EMBL" id="MFC5628192.1"/>
    </source>
</evidence>
<dbReference type="PROSITE" id="PS51365">
    <property type="entry name" value="RENAL_DIPEPTIDASE_2"/>
    <property type="match status" value="1"/>
</dbReference>
<dbReference type="Gene3D" id="3.20.20.140">
    <property type="entry name" value="Metal-dependent hydrolases"/>
    <property type="match status" value="1"/>
</dbReference>
<comment type="caution">
    <text evidence="1">The sequence shown here is derived from an EMBL/GenBank/DDBJ whole genome shotgun (WGS) entry which is preliminary data.</text>
</comment>
<dbReference type="Pfam" id="PF01244">
    <property type="entry name" value="Peptidase_M19"/>
    <property type="match status" value="1"/>
</dbReference>
<dbReference type="EMBL" id="JBHSPF010000018">
    <property type="protein sequence ID" value="MFC5628192.1"/>
    <property type="molecule type" value="Genomic_DNA"/>
</dbReference>
<gene>
    <name evidence="1" type="ORF">ACFPTR_04690</name>
</gene>
<accession>A0ABW0U3Y0</accession>
<organism evidence="1 2">
    <name type="scientific">Aliibacillus thermotolerans</name>
    <dbReference type="NCBI Taxonomy" id="1834418"/>
    <lineage>
        <taxon>Bacteria</taxon>
        <taxon>Bacillati</taxon>
        <taxon>Bacillota</taxon>
        <taxon>Bacilli</taxon>
        <taxon>Bacillales</taxon>
        <taxon>Bacillaceae</taxon>
        <taxon>Aliibacillus</taxon>
    </lineage>
</organism>
<dbReference type="InterPro" id="IPR032466">
    <property type="entry name" value="Metal_Hydrolase"/>
</dbReference>
<dbReference type="SUPFAM" id="SSF51556">
    <property type="entry name" value="Metallo-dependent hydrolases"/>
    <property type="match status" value="1"/>
</dbReference>
<dbReference type="RefSeq" id="WP_270897461.1">
    <property type="nucleotide sequence ID" value="NZ_JBHSPF010000018.1"/>
</dbReference>
<protein>
    <submittedName>
        <fullName evidence="1">Dipeptidase</fullName>
    </submittedName>
</protein>
<dbReference type="PANTHER" id="PTHR10443:SF12">
    <property type="entry name" value="DIPEPTIDASE"/>
    <property type="match status" value="1"/>
</dbReference>
<reference evidence="2" key="1">
    <citation type="journal article" date="2019" name="Int. J. Syst. Evol. Microbiol.">
        <title>The Global Catalogue of Microorganisms (GCM) 10K type strain sequencing project: providing services to taxonomists for standard genome sequencing and annotation.</title>
        <authorList>
            <consortium name="The Broad Institute Genomics Platform"/>
            <consortium name="The Broad Institute Genome Sequencing Center for Infectious Disease"/>
            <person name="Wu L."/>
            <person name="Ma J."/>
        </authorList>
    </citation>
    <scope>NUCLEOTIDE SEQUENCE [LARGE SCALE GENOMIC DNA]</scope>
    <source>
        <strain evidence="2">CGMCC 1.15790</strain>
    </source>
</reference>
<sequence length="308" mass="34855">MYIADAHCDALWKLAQKKHPVVNINSLQQGKINVQTFALFTIPNGKKEQEKRQIAAQIHAFHTLVNDSAILRHEPFAPLSSQSSKTHAILSLEGMSMFEFDSLDMLLHAGVEMVSLTWNERNQFASGTDYNKGGITSAGKKMIRWLNDHGFSLDGAHLNEESFWDAIHLADHFLVSHANIKGIYSHPRNLSDAQLLALVEKNSFVGLTCYPRFLNGTKDAFYSDIARQIEYAGELGVISILGFGTDWDGIDETVHSFASPRDFPRILDWLLLRFDEEIVKGVAGENFRRFWNNKYKQRSFQNSGNPLQ</sequence>
<dbReference type="PANTHER" id="PTHR10443">
    <property type="entry name" value="MICROSOMAL DIPEPTIDASE"/>
    <property type="match status" value="1"/>
</dbReference>
<keyword evidence="2" id="KW-1185">Reference proteome</keyword>
<proteinExistence type="predicted"/>
<dbReference type="InterPro" id="IPR008257">
    <property type="entry name" value="Pept_M19"/>
</dbReference>
<name>A0ABW0U3Y0_9BACI</name>
<evidence type="ECO:0000313" key="2">
    <source>
        <dbReference type="Proteomes" id="UP001596143"/>
    </source>
</evidence>